<evidence type="ECO:0000256" key="4">
    <source>
        <dbReference type="PROSITE-ProRule" id="PRU00289"/>
    </source>
</evidence>
<dbReference type="SMART" id="SM00382">
    <property type="entry name" value="AAA"/>
    <property type="match status" value="3"/>
</dbReference>
<dbReference type="SMART" id="SM00240">
    <property type="entry name" value="FHA"/>
    <property type="match status" value="1"/>
</dbReference>
<proteinExistence type="predicted"/>
<dbReference type="PANTHER" id="PTHR22683:SF1">
    <property type="entry name" value="TYPE VII SECRETION SYSTEM PROTEIN ESSC"/>
    <property type="match status" value="1"/>
</dbReference>
<dbReference type="PROSITE" id="PS50901">
    <property type="entry name" value="FTSK"/>
    <property type="match status" value="2"/>
</dbReference>
<dbReference type="RefSeq" id="WP_307415771.1">
    <property type="nucleotide sequence ID" value="NZ_JAUSVM010000001.1"/>
</dbReference>
<dbReference type="Pfam" id="PF01580">
    <property type="entry name" value="FtsK_SpoIIIE"/>
    <property type="match status" value="2"/>
</dbReference>
<feature type="binding site" evidence="4">
    <location>
        <begin position="638"/>
        <end position="645"/>
    </location>
    <ligand>
        <name>ATP</name>
        <dbReference type="ChEBI" id="CHEBI:30616"/>
    </ligand>
</feature>
<comment type="caution">
    <text evidence="7">The sequence shown here is derived from an EMBL/GenBank/DDBJ whole genome shotgun (WGS) entry which is preliminary data.</text>
</comment>
<evidence type="ECO:0000256" key="1">
    <source>
        <dbReference type="ARBA" id="ARBA00022553"/>
    </source>
</evidence>
<dbReference type="InterPro" id="IPR027417">
    <property type="entry name" value="P-loop_NTPase"/>
</dbReference>
<reference evidence="7 8" key="1">
    <citation type="submission" date="2023-07" db="EMBL/GenBank/DDBJ databases">
        <title>Sequencing the genomes of 1000 actinobacteria strains.</title>
        <authorList>
            <person name="Klenk H.-P."/>
        </authorList>
    </citation>
    <scope>NUCLEOTIDE SEQUENCE [LARGE SCALE GENOMIC DNA]</scope>
    <source>
        <strain evidence="7 8">DSM 14785</strain>
    </source>
</reference>
<dbReference type="CDD" id="cd00060">
    <property type="entry name" value="FHA"/>
    <property type="match status" value="1"/>
</dbReference>
<sequence length="1457" mass="152787">MWRLSVQPTRDSGLRAVDVEVVAREGARVADLARALAGHLGAGTGALLAPTTDGTPWPADLPLAQAPLRTGAVLPVASVPAAWLDRPGGRRAVRARVRVVAGPDAGQEVAVASDAFTVGRGSGATVRLTDPLVSRVHARVLLTGGVVVSDEGSAHGTRVAGRPVQRAQPVGWGERVEVGRTTFEVHRGDATPLPGETGVLRPPRFGARLEPAELEAPAPPTAPRRAPLPWPMMLMPVLLGGAMFAMNRSPFSLVFMLGFPLMMSVQHVVQRRQQRTEHDAQLRAWRHDVDDVVAQVDAAAAVQRERAGTDEPDLVTVRERVAARHPGTWARRVDDPDFLHVRAGLGPRPALVAGTVARGGDRVQRDLAVREFQERATIPAQPVPLVLGGHRLAAVTCTDRDRADAAVRALLVRLAAAHSPTDVALAAVLGPDATHVETWLRWLPHTAHRVAGLPPVAVGAADGVVLLDALVAADGARGHVVCVVDEDAGVPRRAVEAVAGAAAERDVHLLWVGRDATRVPSATDVLLDLDAGLVRRRDRGGDDVVDAVDELDLAAAWETARTLTSFRDEAAVVPPDSALPDAVRLPDLGSDLRDPDDATAVLDRWAQSAGLRAQLGAGADGVVTVDLREDGPHGLVAGTTGSGKSELLQTLLCSLAANNPPSRITFLLVDYKGGAAFRECADLPHTVGYITDLTPALVQRALVSLRAELTWREHLLAEHGAKDLVALERLRPDVAPPSMLICVDEFAALLGEVPEFVDGVVDVAQRGRSLGMHLLLATQRPAGVVTPQIKANTDLRIALRMASTDDSTDVVEAPDAATLSRRTPGRAWLRRTGHGTRELVQVAWVGAHEPARDEAATVAVRAFTARSDAAPAAASGRVHERSDLERLVLTVGEAFARSGLAAPKRPWLPALRDEVLLAGGEPGALLLGADARDEAAVPGVTPDVHTCTPGPGVLPLGLADLPDEQTQRPLLVDYARAGHLLVHGASGSGKTELLRTVALAATLAHDLAPALVYGIDAAGGGLAALEALPSVGSVVVEQQPERVTRLVRMLHRTLTERNALLARHGAADVEALAAAGVVLPRVHVLVDNLPQLVEHLEGGGPLRRGHVDQLVAVLQDGRRCGVHVTATTPRRTGLPSALAGAFGQRLVLRMTSVDDYQVLGVPQTVLDDRTPPGRGLLGRTEVQVATVGGAGTPRQAALLRDVAAREGARYAAQPPVAVPAMPTRVPVDLVPAPQRDDVCLGVDGDLATGVVLPLLPAPLLVLGRGGSGRTSFLLGLAQAVARAAQPPAAVHLLGPRARDAAGVTAVADPAAAAALLEELLADPTPAAADDAWRVLLVDDVHEWERGWERGGDDRRLVELLARAVEEGPARRVAVVVAADADEARARQHVAGAVAAARRARRAVLLAPEMADGSLVGATVPMHTHEPATGVGRGLLVSAGGVRVVQVLSPTADRETVR</sequence>
<keyword evidence="1" id="KW-0597">Phosphoprotein</keyword>
<dbReference type="Gene3D" id="3.40.50.300">
    <property type="entry name" value="P-loop containing nucleotide triphosphate hydrolases"/>
    <property type="match status" value="3"/>
</dbReference>
<evidence type="ECO:0000313" key="7">
    <source>
        <dbReference type="EMBL" id="MDQ0424165.1"/>
    </source>
</evidence>
<dbReference type="InterPro" id="IPR002543">
    <property type="entry name" value="FtsK_dom"/>
</dbReference>
<keyword evidence="8" id="KW-1185">Reference proteome</keyword>
<feature type="binding site" evidence="4">
    <location>
        <begin position="984"/>
        <end position="991"/>
    </location>
    <ligand>
        <name>ATP</name>
        <dbReference type="ChEBI" id="CHEBI:30616"/>
    </ligand>
</feature>
<accession>A0ABU0GHS2</accession>
<evidence type="ECO:0000313" key="8">
    <source>
        <dbReference type="Proteomes" id="UP001240250"/>
    </source>
</evidence>
<feature type="domain" description="FHA" evidence="5">
    <location>
        <begin position="116"/>
        <end position="164"/>
    </location>
</feature>
<dbReference type="InterPro" id="IPR000253">
    <property type="entry name" value="FHA_dom"/>
</dbReference>
<dbReference type="InterPro" id="IPR008984">
    <property type="entry name" value="SMAD_FHA_dom_sf"/>
</dbReference>
<dbReference type="EMBL" id="JAUSVM010000001">
    <property type="protein sequence ID" value="MDQ0424165.1"/>
    <property type="molecule type" value="Genomic_DNA"/>
</dbReference>
<name>A0ABU0GHS2_9CELL</name>
<organism evidence="7 8">
    <name type="scientific">Cellulomonas iranensis</name>
    <dbReference type="NCBI Taxonomy" id="76862"/>
    <lineage>
        <taxon>Bacteria</taxon>
        <taxon>Bacillati</taxon>
        <taxon>Actinomycetota</taxon>
        <taxon>Actinomycetes</taxon>
        <taxon>Micrococcales</taxon>
        <taxon>Cellulomonadaceae</taxon>
        <taxon>Cellulomonas</taxon>
    </lineage>
</organism>
<keyword evidence="3 4" id="KW-0067">ATP-binding</keyword>
<evidence type="ECO:0000259" key="5">
    <source>
        <dbReference type="PROSITE" id="PS50006"/>
    </source>
</evidence>
<evidence type="ECO:0000256" key="3">
    <source>
        <dbReference type="ARBA" id="ARBA00022840"/>
    </source>
</evidence>
<gene>
    <name evidence="7" type="ORF">JO380_000546</name>
</gene>
<dbReference type="InterPro" id="IPR050206">
    <property type="entry name" value="FtsK/SpoIIIE/SftA"/>
</dbReference>
<dbReference type="SUPFAM" id="SSF52540">
    <property type="entry name" value="P-loop containing nucleoside triphosphate hydrolases"/>
    <property type="match status" value="3"/>
</dbReference>
<dbReference type="PROSITE" id="PS50006">
    <property type="entry name" value="FHA_DOMAIN"/>
    <property type="match status" value="1"/>
</dbReference>
<protein>
    <submittedName>
        <fullName evidence="7">S-DNA-T family DNA segregation ATPase FtsK/SpoIIIE</fullName>
    </submittedName>
</protein>
<feature type="domain" description="FtsK" evidence="6">
    <location>
        <begin position="967"/>
        <end position="1157"/>
    </location>
</feature>
<dbReference type="PANTHER" id="PTHR22683">
    <property type="entry name" value="SPORULATION PROTEIN RELATED"/>
    <property type="match status" value="1"/>
</dbReference>
<dbReference type="CDD" id="cd01127">
    <property type="entry name" value="TrwB_TraG_TraD_VirD4"/>
    <property type="match status" value="1"/>
</dbReference>
<dbReference type="Proteomes" id="UP001240250">
    <property type="component" value="Unassembled WGS sequence"/>
</dbReference>
<dbReference type="Gene3D" id="2.60.200.20">
    <property type="match status" value="1"/>
</dbReference>
<dbReference type="InterPro" id="IPR032030">
    <property type="entry name" value="YscD_cytoplasmic_dom"/>
</dbReference>
<evidence type="ECO:0000256" key="2">
    <source>
        <dbReference type="ARBA" id="ARBA00022741"/>
    </source>
</evidence>
<keyword evidence="2 4" id="KW-0547">Nucleotide-binding</keyword>
<dbReference type="Pfam" id="PF16697">
    <property type="entry name" value="Yop-YscD_cpl"/>
    <property type="match status" value="1"/>
</dbReference>
<evidence type="ECO:0000259" key="6">
    <source>
        <dbReference type="PROSITE" id="PS50901"/>
    </source>
</evidence>
<feature type="domain" description="FtsK" evidence="6">
    <location>
        <begin position="619"/>
        <end position="808"/>
    </location>
</feature>
<dbReference type="SUPFAM" id="SSF49879">
    <property type="entry name" value="SMAD/FHA domain"/>
    <property type="match status" value="1"/>
</dbReference>
<dbReference type="InterPro" id="IPR003593">
    <property type="entry name" value="AAA+_ATPase"/>
</dbReference>